<evidence type="ECO:0000313" key="2">
    <source>
        <dbReference type="EMBL" id="EIE89806.1"/>
    </source>
</evidence>
<sequence length="148" mass="17005">MANAPVNIITSLVTLGVKYLKQENISSEESMITMLSLSGIVNLLDIKMLDIYQNVFTEAQWECIVDEEKSMDINSYSGLNDESNKILNRLLALRNTDEILEHIDEQKYLLSKSKQSGEQQYAMLLIAEQIVRNFARWFSYQDESETTV</sequence>
<gene>
    <name evidence="1" type="ORF">RO3G_14472</name>
    <name evidence="2" type="ORF">RO3G_14517</name>
    <name evidence="3" type="ORF">RO3G_14518</name>
</gene>
<keyword evidence="4" id="KW-1185">Reference proteome</keyword>
<name>I1CMT1_RHIO9</name>
<proteinExistence type="predicted"/>
<dbReference type="VEuPathDB" id="FungiDB:RO3G_14518"/>
<dbReference type="EMBL" id="CH476745">
    <property type="protein sequence ID" value="EIE89807.1"/>
    <property type="molecule type" value="Genomic_DNA"/>
</dbReference>
<dbReference type="AlphaFoldDB" id="I1CMT1"/>
<dbReference type="GeneID" id="93621437"/>
<accession>I1CMT1</accession>
<protein>
    <submittedName>
        <fullName evidence="1">Uncharacterized protein</fullName>
    </submittedName>
</protein>
<dbReference type="OrthoDB" id="2283840at2759"/>
<dbReference type="Proteomes" id="UP000009138">
    <property type="component" value="Unassembled WGS sequence"/>
</dbReference>
<reference evidence="1 4" key="1">
    <citation type="journal article" date="2009" name="PLoS Genet.">
        <title>Genomic analysis of the basal lineage fungus Rhizopus oryzae reveals a whole-genome duplication.</title>
        <authorList>
            <person name="Ma L.-J."/>
            <person name="Ibrahim A.S."/>
            <person name="Skory C."/>
            <person name="Grabherr M.G."/>
            <person name="Burger G."/>
            <person name="Butler M."/>
            <person name="Elias M."/>
            <person name="Idnurm A."/>
            <person name="Lang B.F."/>
            <person name="Sone T."/>
            <person name="Abe A."/>
            <person name="Calvo S.E."/>
            <person name="Corrochano L.M."/>
            <person name="Engels R."/>
            <person name="Fu J."/>
            <person name="Hansberg W."/>
            <person name="Kim J.-M."/>
            <person name="Kodira C.D."/>
            <person name="Koehrsen M.J."/>
            <person name="Liu B."/>
            <person name="Miranda-Saavedra D."/>
            <person name="O'Leary S."/>
            <person name="Ortiz-Castellanos L."/>
            <person name="Poulter R."/>
            <person name="Rodriguez-Romero J."/>
            <person name="Ruiz-Herrera J."/>
            <person name="Shen Y.-Q."/>
            <person name="Zeng Q."/>
            <person name="Galagan J."/>
            <person name="Birren B.W."/>
            <person name="Cuomo C.A."/>
            <person name="Wickes B.L."/>
        </authorList>
    </citation>
    <scope>NUCLEOTIDE SEQUENCE [LARGE SCALE GENOMIC DNA]</scope>
    <source>
        <strain evidence="1">RA 99-880</strain>
        <strain evidence="4">RA 99-880 / ATCC MYA-4621 / FGSC 9543 / NRRL 43880</strain>
    </source>
</reference>
<evidence type="ECO:0000313" key="1">
    <source>
        <dbReference type="EMBL" id="EIE89761.1"/>
    </source>
</evidence>
<organism evidence="1 4">
    <name type="scientific">Rhizopus delemar (strain RA 99-880 / ATCC MYA-4621 / FGSC 9543 / NRRL 43880)</name>
    <name type="common">Mucormycosis agent</name>
    <name type="synonym">Rhizopus arrhizus var. delemar</name>
    <dbReference type="NCBI Taxonomy" id="246409"/>
    <lineage>
        <taxon>Eukaryota</taxon>
        <taxon>Fungi</taxon>
        <taxon>Fungi incertae sedis</taxon>
        <taxon>Mucoromycota</taxon>
        <taxon>Mucoromycotina</taxon>
        <taxon>Mucoromycetes</taxon>
        <taxon>Mucorales</taxon>
        <taxon>Mucorineae</taxon>
        <taxon>Rhizopodaceae</taxon>
        <taxon>Rhizopus</taxon>
    </lineage>
</organism>
<dbReference type="RefSeq" id="XP_067525157.1">
    <property type="nucleotide sequence ID" value="XM_067669056.1"/>
</dbReference>
<dbReference type="InParanoid" id="I1CMT1"/>
<dbReference type="VEuPathDB" id="FungiDB:RO3G_14472"/>
<evidence type="ECO:0000313" key="4">
    <source>
        <dbReference type="Proteomes" id="UP000009138"/>
    </source>
</evidence>
<evidence type="ECO:0000313" key="3">
    <source>
        <dbReference type="EMBL" id="EIE89807.1"/>
    </source>
</evidence>
<dbReference type="VEuPathDB" id="FungiDB:RO3G_14517"/>
<dbReference type="EMBL" id="CH476745">
    <property type="protein sequence ID" value="EIE89761.1"/>
    <property type="molecule type" value="Genomic_DNA"/>
</dbReference>
<reference evidence="1" key="2">
    <citation type="submission" date="2012-04" db="EMBL/GenBank/DDBJ databases">
        <title>Annotation of the Rhizopus oryzae genome.</title>
        <authorList>
            <consortium name="The Broad Institute Genome Sequencing Platform"/>
            <person name="Birren B."/>
            <person name="Lander E."/>
            <person name="Galagan J."/>
            <person name="Nusbaum C."/>
            <person name="Devon K."/>
            <person name="Ma L.-J."/>
            <person name="Jaffe D."/>
            <person name="Butler J."/>
            <person name="Alvarez P."/>
            <person name="Gnerre S."/>
            <person name="Grabherr M."/>
            <person name="Kleber M."/>
            <person name="Mauceli E."/>
            <person name="Brockman W."/>
            <person name="Rounsley S."/>
            <person name="Young S."/>
            <person name="LaButti K."/>
            <person name="Pushparaj V."/>
            <person name="DeCaprio D."/>
            <person name="Crawford M."/>
            <person name="Koehrsen M."/>
            <person name="Engels R."/>
            <person name="Montgomery P."/>
            <person name="Pearson M."/>
            <person name="Howarth C."/>
            <person name="Larson L."/>
            <person name="Luoma S."/>
            <person name="White J."/>
            <person name="O'Leary S."/>
            <person name="Kodira C."/>
            <person name="Zeng Q."/>
            <person name="Yandava C."/>
            <person name="Alvarado L."/>
            <person name="Skory C.D."/>
            <person name="Ibrahim A."/>
            <person name="Lang F."/>
            <person name="Wickes B.L."/>
            <person name="Liu B."/>
        </authorList>
    </citation>
    <scope>NUCLEOTIDE SEQUENCE</scope>
    <source>
        <strain evidence="1">RA 99-880</strain>
    </source>
</reference>
<dbReference type="EMBL" id="CH476745">
    <property type="protein sequence ID" value="EIE89806.1"/>
    <property type="molecule type" value="Genomic_DNA"/>
</dbReference>